<evidence type="ECO:0000313" key="1">
    <source>
        <dbReference type="EMBL" id="KAA9019639.1"/>
    </source>
</evidence>
<evidence type="ECO:0000313" key="4">
    <source>
        <dbReference type="Proteomes" id="UP000326364"/>
    </source>
</evidence>
<dbReference type="AlphaFoldDB" id="A0A5J5I6Q3"/>
<reference evidence="3 4" key="1">
    <citation type="submission" date="2019-09" db="EMBL/GenBank/DDBJ databases">
        <authorList>
            <person name="Feng G."/>
        </authorList>
    </citation>
    <scope>NUCLEOTIDE SEQUENCE [LARGE SCALE GENOMIC DNA]</scope>
    <source>
        <strain evidence="2 3">KACC 19283</strain>
        <strain evidence="1 4">KACC 19284</strain>
    </source>
</reference>
<dbReference type="Proteomes" id="UP000325933">
    <property type="component" value="Unassembled WGS sequence"/>
</dbReference>
<dbReference type="RefSeq" id="WP_150424846.1">
    <property type="nucleotide sequence ID" value="NZ_VYQA01000003.1"/>
</dbReference>
<name>A0A5J5I6Q3_9SPHN</name>
<dbReference type="EMBL" id="VYQB01000003">
    <property type="protein sequence ID" value="KAA9019639.1"/>
    <property type="molecule type" value="Genomic_DNA"/>
</dbReference>
<gene>
    <name evidence="2" type="ORF">F4U95_05150</name>
    <name evidence="1" type="ORF">F4U96_05150</name>
</gene>
<sequence length="120" mass="13795">MTYRRKNPVRRHTSSKQSIPFALNQNNAIVHSVMHHYALLYTQGTLRSVRRGHDLVLRELHNINTAPCANNGPMPTMGTILRTPCYSTFLRLVRSMECEIQASRLANIHRAFPQSVREAR</sequence>
<accession>A0A5J5I6Q3</accession>
<proteinExistence type="predicted"/>
<protein>
    <submittedName>
        <fullName evidence="2">Uncharacterized protein</fullName>
    </submittedName>
</protein>
<dbReference type="EMBL" id="VYQA01000003">
    <property type="protein sequence ID" value="KAA9032096.1"/>
    <property type="molecule type" value="Genomic_DNA"/>
</dbReference>
<dbReference type="Proteomes" id="UP000326364">
    <property type="component" value="Unassembled WGS sequence"/>
</dbReference>
<evidence type="ECO:0000313" key="3">
    <source>
        <dbReference type="Proteomes" id="UP000325933"/>
    </source>
</evidence>
<organism evidence="2 3">
    <name type="scientific">Sphingobium limneticum</name>
    <dbReference type="NCBI Taxonomy" id="1007511"/>
    <lineage>
        <taxon>Bacteria</taxon>
        <taxon>Pseudomonadati</taxon>
        <taxon>Pseudomonadota</taxon>
        <taxon>Alphaproteobacteria</taxon>
        <taxon>Sphingomonadales</taxon>
        <taxon>Sphingomonadaceae</taxon>
        <taxon>Sphingobium</taxon>
    </lineage>
</organism>
<evidence type="ECO:0000313" key="2">
    <source>
        <dbReference type="EMBL" id="KAA9032096.1"/>
    </source>
</evidence>
<keyword evidence="4" id="KW-1185">Reference proteome</keyword>
<comment type="caution">
    <text evidence="2">The sequence shown here is derived from an EMBL/GenBank/DDBJ whole genome shotgun (WGS) entry which is preliminary data.</text>
</comment>